<gene>
    <name evidence="1" type="ORF">EDD39_1075</name>
</gene>
<sequence>MSDAPTPEQLDHLLGTADRRRLTPAEAALLRAGVQQLRAAARPGQCPDPAADHQQTK</sequence>
<organism evidence="1 2">
    <name type="scientific">Kitasatospora cineracea</name>
    <dbReference type="NCBI Taxonomy" id="88074"/>
    <lineage>
        <taxon>Bacteria</taxon>
        <taxon>Bacillati</taxon>
        <taxon>Actinomycetota</taxon>
        <taxon>Actinomycetes</taxon>
        <taxon>Kitasatosporales</taxon>
        <taxon>Streptomycetaceae</taxon>
        <taxon>Kitasatospora</taxon>
    </lineage>
</organism>
<accession>A0A8G1UFB4</accession>
<dbReference type="RefSeq" id="WP_159073106.1">
    <property type="nucleotide sequence ID" value="NZ_RJVJ01000001.1"/>
</dbReference>
<protein>
    <submittedName>
        <fullName evidence="1">Uncharacterized protein</fullName>
    </submittedName>
</protein>
<evidence type="ECO:0000313" key="1">
    <source>
        <dbReference type="EMBL" id="ROR42940.1"/>
    </source>
</evidence>
<comment type="caution">
    <text evidence="1">The sequence shown here is derived from an EMBL/GenBank/DDBJ whole genome shotgun (WGS) entry which is preliminary data.</text>
</comment>
<evidence type="ECO:0000313" key="2">
    <source>
        <dbReference type="Proteomes" id="UP000267408"/>
    </source>
</evidence>
<dbReference type="AlphaFoldDB" id="A0A8G1UFB4"/>
<dbReference type="EMBL" id="RJVJ01000001">
    <property type="protein sequence ID" value="ROR42940.1"/>
    <property type="molecule type" value="Genomic_DNA"/>
</dbReference>
<proteinExistence type="predicted"/>
<reference evidence="1 2" key="1">
    <citation type="submission" date="2018-11" db="EMBL/GenBank/DDBJ databases">
        <title>Sequencing the genomes of 1000 actinobacteria strains.</title>
        <authorList>
            <person name="Klenk H.-P."/>
        </authorList>
    </citation>
    <scope>NUCLEOTIDE SEQUENCE [LARGE SCALE GENOMIC DNA]</scope>
    <source>
        <strain evidence="1 2">DSM 44780</strain>
    </source>
</reference>
<name>A0A8G1UFB4_9ACTN</name>
<dbReference type="Proteomes" id="UP000267408">
    <property type="component" value="Unassembled WGS sequence"/>
</dbReference>